<dbReference type="HOGENOM" id="CLU_148458_0_0_2"/>
<dbReference type="Gene3D" id="3.40.50.150">
    <property type="entry name" value="Vaccinia Virus protein VP39"/>
    <property type="match status" value="1"/>
</dbReference>
<evidence type="ECO:0000313" key="4">
    <source>
        <dbReference type="Proteomes" id="UP000005877"/>
    </source>
</evidence>
<evidence type="ECO:0000256" key="2">
    <source>
        <dbReference type="HAMAP-Rule" id="MF_00341"/>
    </source>
</evidence>
<dbReference type="HAMAP" id="MF_00341">
    <property type="entry name" value="UPF0146"/>
    <property type="match status" value="1"/>
</dbReference>
<accession>G7WRI6</accession>
<name>G7WRI6_METH6</name>
<keyword evidence="4" id="KW-1185">Reference proteome</keyword>
<dbReference type="PATRIC" id="fig|1110509.7.peg.2629"/>
<dbReference type="GeneID" id="12511556"/>
<dbReference type="STRING" id="1110509.Mhar_2377"/>
<dbReference type="KEGG" id="mhi:Mhar_2377"/>
<comment type="similarity">
    <text evidence="1 2">Belongs to the UPF0146 family.</text>
</comment>
<organism evidence="3 4">
    <name type="scientific">Methanothrix harundinacea (strain 6Ac)</name>
    <name type="common">Methanosaeta harundinacea</name>
    <dbReference type="NCBI Taxonomy" id="1110509"/>
    <lineage>
        <taxon>Archaea</taxon>
        <taxon>Methanobacteriati</taxon>
        <taxon>Methanobacteriota</taxon>
        <taxon>Stenosarchaea group</taxon>
        <taxon>Methanomicrobia</taxon>
        <taxon>Methanotrichales</taxon>
        <taxon>Methanotrichaceae</taxon>
        <taxon>Methanothrix</taxon>
    </lineage>
</organism>
<evidence type="ECO:0000313" key="3">
    <source>
        <dbReference type="EMBL" id="AET65727.1"/>
    </source>
</evidence>
<reference evidence="3 4" key="1">
    <citation type="journal article" date="2012" name="PLoS ONE">
        <title>The genome characteristics and predicted function of methyl-group oxidation pathway in the obligate aceticlastic methanogens, Methanosaeta spp.</title>
        <authorList>
            <person name="Zhu J."/>
            <person name="Zheng H."/>
            <person name="Ai G."/>
            <person name="Zhang G."/>
            <person name="Liu D."/>
            <person name="Liu X."/>
            <person name="Dong X."/>
        </authorList>
    </citation>
    <scope>NUCLEOTIDE SEQUENCE [LARGE SCALE GENOMIC DNA]</scope>
    <source>
        <strain evidence="3 4">6Ac</strain>
    </source>
</reference>
<proteinExistence type="inferred from homology"/>
<dbReference type="OrthoDB" id="59816at2157"/>
<gene>
    <name evidence="3" type="ordered locus">Mhar_2377</name>
</gene>
<dbReference type="EMBL" id="CP003117">
    <property type="protein sequence ID" value="AET65727.1"/>
    <property type="molecule type" value="Genomic_DNA"/>
</dbReference>
<dbReference type="RefSeq" id="WP_014587903.1">
    <property type="nucleotide sequence ID" value="NC_017527.1"/>
</dbReference>
<dbReference type="InterPro" id="IPR029063">
    <property type="entry name" value="SAM-dependent_MTases_sf"/>
</dbReference>
<protein>
    <recommendedName>
        <fullName evidence="2">UPF0146 protein Mhar_2377</fullName>
    </recommendedName>
</protein>
<dbReference type="AlphaFoldDB" id="G7WRI6"/>
<evidence type="ECO:0000256" key="1">
    <source>
        <dbReference type="ARBA" id="ARBA00006969"/>
    </source>
</evidence>
<dbReference type="Pfam" id="PF03686">
    <property type="entry name" value="UPF0146"/>
    <property type="match status" value="1"/>
</dbReference>
<dbReference type="Proteomes" id="UP000005877">
    <property type="component" value="Chromosome"/>
</dbReference>
<dbReference type="InterPro" id="IPR005353">
    <property type="entry name" value="UPF0146"/>
</dbReference>
<sequence length="144" mass="15227">MPPIRGGEDLARFILARYSGKVVEVGIGAAPEVALLLVPQREVVATDKVGRALGGMAIVGDDIFSPSLDLYRGASLIYSIRPPLEIQLAMGRLAKKVGAEVMVRPLGDEIASIPGFRRTLVNSGEAWFYLFTPSPGGSAPSPPP</sequence>